<dbReference type="Proteomes" id="UP000051621">
    <property type="component" value="Unassembled WGS sequence"/>
</dbReference>
<evidence type="ECO:0000256" key="1">
    <source>
        <dbReference type="ARBA" id="ARBA00022475"/>
    </source>
</evidence>
<proteinExistence type="inferred from homology"/>
<dbReference type="InterPro" id="IPR011922">
    <property type="entry name" value="Cell_div_FtsL"/>
</dbReference>
<dbReference type="STRING" id="1423731.FC81_GL001568"/>
<evidence type="ECO:0000256" key="3">
    <source>
        <dbReference type="ARBA" id="ARBA00022692"/>
    </source>
</evidence>
<evidence type="ECO:0000256" key="7">
    <source>
        <dbReference type="HAMAP-Rule" id="MF_00910"/>
    </source>
</evidence>
<dbReference type="EMBL" id="AZEF01000027">
    <property type="protein sequence ID" value="KRL01423.1"/>
    <property type="molecule type" value="Genomic_DNA"/>
</dbReference>
<dbReference type="GO" id="GO:0005886">
    <property type="term" value="C:plasma membrane"/>
    <property type="evidence" value="ECO:0007669"/>
    <property type="project" value="UniProtKB-SubCell"/>
</dbReference>
<comment type="subcellular location">
    <subcellularLocation>
        <location evidence="7">Cell membrane</location>
        <topology evidence="7">Single-pass type II membrane protein</topology>
    </subcellularLocation>
    <text evidence="7">Localizes to the division septum where it forms a ring structure.</text>
</comment>
<dbReference type="PATRIC" id="fig|1423731.3.peg.1609"/>
<evidence type="ECO:0000256" key="6">
    <source>
        <dbReference type="ARBA" id="ARBA00023306"/>
    </source>
</evidence>
<keyword evidence="5 7" id="KW-0472">Membrane</keyword>
<evidence type="ECO:0000256" key="4">
    <source>
        <dbReference type="ARBA" id="ARBA00022989"/>
    </source>
</evidence>
<comment type="function">
    <text evidence="7">Essential cell division protein.</text>
</comment>
<dbReference type="HAMAP" id="MF_00910">
    <property type="entry name" value="FtsL"/>
    <property type="match status" value="1"/>
</dbReference>
<keyword evidence="10" id="KW-1185">Reference proteome</keyword>
<name>A0A0R1M0D2_9LACO</name>
<evidence type="ECO:0000313" key="9">
    <source>
        <dbReference type="EMBL" id="KRL01423.1"/>
    </source>
</evidence>
<reference evidence="9 10" key="1">
    <citation type="journal article" date="2015" name="Genome Announc.">
        <title>Expanding the biotechnology potential of lactobacilli through comparative genomics of 213 strains and associated genera.</title>
        <authorList>
            <person name="Sun Z."/>
            <person name="Harris H.M."/>
            <person name="McCann A."/>
            <person name="Guo C."/>
            <person name="Argimon S."/>
            <person name="Zhang W."/>
            <person name="Yang X."/>
            <person name="Jeffery I.B."/>
            <person name="Cooney J.C."/>
            <person name="Kagawa T.F."/>
            <person name="Liu W."/>
            <person name="Song Y."/>
            <person name="Salvetti E."/>
            <person name="Wrobel A."/>
            <person name="Rasinkangas P."/>
            <person name="Parkhill J."/>
            <person name="Rea M.C."/>
            <person name="O'Sullivan O."/>
            <person name="Ritari J."/>
            <person name="Douillard F.P."/>
            <person name="Paul Ross R."/>
            <person name="Yang R."/>
            <person name="Briner A.E."/>
            <person name="Felis G.E."/>
            <person name="de Vos W.M."/>
            <person name="Barrangou R."/>
            <person name="Klaenhammer T.R."/>
            <person name="Caufield P.W."/>
            <person name="Cui Y."/>
            <person name="Zhang H."/>
            <person name="O'Toole P.W."/>
        </authorList>
    </citation>
    <scope>NUCLEOTIDE SEQUENCE [LARGE SCALE GENOMIC DNA]</scope>
    <source>
        <strain evidence="9 10">DSM 19910</strain>
    </source>
</reference>
<evidence type="ECO:0000256" key="8">
    <source>
        <dbReference type="NCBIfam" id="TIGR02209"/>
    </source>
</evidence>
<evidence type="ECO:0000256" key="2">
    <source>
        <dbReference type="ARBA" id="ARBA00022618"/>
    </source>
</evidence>
<accession>A0A0R1M0D2</accession>
<gene>
    <name evidence="7" type="primary">ftsL</name>
    <name evidence="9" type="ORF">FC81_GL001568</name>
</gene>
<keyword evidence="2 7" id="KW-0132">Cell division</keyword>
<comment type="similarity">
    <text evidence="7">Belongs to the FtsL family.</text>
</comment>
<dbReference type="GO" id="GO:0043093">
    <property type="term" value="P:FtsZ-dependent cytokinesis"/>
    <property type="evidence" value="ECO:0007669"/>
    <property type="project" value="UniProtKB-UniRule"/>
</dbReference>
<comment type="caution">
    <text evidence="9">The sequence shown here is derived from an EMBL/GenBank/DDBJ whole genome shotgun (WGS) entry which is preliminary data.</text>
</comment>
<keyword evidence="1 7" id="KW-1003">Cell membrane</keyword>
<keyword evidence="6 7" id="KW-0131">Cell cycle</keyword>
<keyword evidence="4 7" id="KW-1133">Transmembrane helix</keyword>
<evidence type="ECO:0000256" key="5">
    <source>
        <dbReference type="ARBA" id="ARBA00023136"/>
    </source>
</evidence>
<protein>
    <recommendedName>
        <fullName evidence="7 8">Cell division protein FtsL</fullName>
    </recommendedName>
</protein>
<evidence type="ECO:0000313" key="10">
    <source>
        <dbReference type="Proteomes" id="UP000051621"/>
    </source>
</evidence>
<organism evidence="9 10">
    <name type="scientific">Liquorilactobacillus capillatus DSM 19910</name>
    <dbReference type="NCBI Taxonomy" id="1423731"/>
    <lineage>
        <taxon>Bacteria</taxon>
        <taxon>Bacillati</taxon>
        <taxon>Bacillota</taxon>
        <taxon>Bacilli</taxon>
        <taxon>Lactobacillales</taxon>
        <taxon>Lactobacillaceae</taxon>
        <taxon>Liquorilactobacillus</taxon>
    </lineage>
</organism>
<dbReference type="GO" id="GO:0032153">
    <property type="term" value="C:cell division site"/>
    <property type="evidence" value="ECO:0007669"/>
    <property type="project" value="UniProtKB-UniRule"/>
</dbReference>
<feature type="transmembrane region" description="Helical" evidence="7">
    <location>
        <begin position="42"/>
        <end position="64"/>
    </location>
</feature>
<dbReference type="NCBIfam" id="TIGR02209">
    <property type="entry name" value="ftsL_broad"/>
    <property type="match status" value="1"/>
</dbReference>
<sequence>MMPQDAVRKIAIQPEKKSVPIHNPQIEKKPSHVPLSRFEGTVLAVTSLVIMFLMVSVVSAKIALSKAQYDLQTVNQRITSVQNKNVDKKQEVSELSSRSRLMDVAKKVGLTMNEQNIRNVNK</sequence>
<keyword evidence="3 7" id="KW-0812">Transmembrane</keyword>
<dbReference type="AlphaFoldDB" id="A0A0R1M0D2"/>